<comment type="caution">
    <text evidence="1">The sequence shown here is derived from an EMBL/GenBank/DDBJ whole genome shotgun (WGS) entry which is preliminary data.</text>
</comment>
<organism evidence="1 2">
    <name type="scientific">Favolaschia claudopus</name>
    <dbReference type="NCBI Taxonomy" id="2862362"/>
    <lineage>
        <taxon>Eukaryota</taxon>
        <taxon>Fungi</taxon>
        <taxon>Dikarya</taxon>
        <taxon>Basidiomycota</taxon>
        <taxon>Agaricomycotina</taxon>
        <taxon>Agaricomycetes</taxon>
        <taxon>Agaricomycetidae</taxon>
        <taxon>Agaricales</taxon>
        <taxon>Marasmiineae</taxon>
        <taxon>Mycenaceae</taxon>
        <taxon>Favolaschia</taxon>
    </lineage>
</organism>
<feature type="non-terminal residue" evidence="1">
    <location>
        <position position="1"/>
    </location>
</feature>
<evidence type="ECO:0000313" key="2">
    <source>
        <dbReference type="Proteomes" id="UP001362999"/>
    </source>
</evidence>
<name>A0AAV9ZLW2_9AGAR</name>
<gene>
    <name evidence="1" type="ORF">R3P38DRAFT_2416811</name>
</gene>
<evidence type="ECO:0000313" key="1">
    <source>
        <dbReference type="EMBL" id="KAK6985187.1"/>
    </source>
</evidence>
<dbReference type="AlphaFoldDB" id="A0AAV9ZLW2"/>
<sequence>QVFAFLETRYTLPWDTTVRNTLAQIYIDMYICFELTCSQEIKSKIAVSTDTWTSRAMTSTFPGFIGSWISSDWELIERLIECHPIQDLEHEG</sequence>
<feature type="non-terminal residue" evidence="1">
    <location>
        <position position="92"/>
    </location>
</feature>
<proteinExistence type="predicted"/>
<reference evidence="1 2" key="1">
    <citation type="journal article" date="2024" name="J Genomics">
        <title>Draft genome sequencing and assembly of Favolaschia claudopus CIRM-BRFM 2984 isolated from oak limbs.</title>
        <authorList>
            <person name="Navarro D."/>
            <person name="Drula E."/>
            <person name="Chaduli D."/>
            <person name="Cazenave R."/>
            <person name="Ahrendt S."/>
            <person name="Wang J."/>
            <person name="Lipzen A."/>
            <person name="Daum C."/>
            <person name="Barry K."/>
            <person name="Grigoriev I.V."/>
            <person name="Favel A."/>
            <person name="Rosso M.N."/>
            <person name="Martin F."/>
        </authorList>
    </citation>
    <scope>NUCLEOTIDE SEQUENCE [LARGE SCALE GENOMIC DNA]</scope>
    <source>
        <strain evidence="1 2">CIRM-BRFM 2984</strain>
    </source>
</reference>
<dbReference type="Proteomes" id="UP001362999">
    <property type="component" value="Unassembled WGS sequence"/>
</dbReference>
<protein>
    <submittedName>
        <fullName evidence="1">Uncharacterized protein</fullName>
    </submittedName>
</protein>
<keyword evidence="2" id="KW-1185">Reference proteome</keyword>
<accession>A0AAV9ZLW2</accession>
<dbReference type="EMBL" id="JAWWNJ010000132">
    <property type="protein sequence ID" value="KAK6985187.1"/>
    <property type="molecule type" value="Genomic_DNA"/>
</dbReference>